<dbReference type="EMBL" id="PEBX01000050">
    <property type="protein sequence ID" value="PTQ56045.1"/>
    <property type="molecule type" value="Genomic_DNA"/>
</dbReference>
<name>A0A2R6Y049_9BACL</name>
<dbReference type="SUPFAM" id="SSF55315">
    <property type="entry name" value="L30e-like"/>
    <property type="match status" value="1"/>
</dbReference>
<accession>A0A2R6Y049</accession>
<dbReference type="Gene3D" id="3.30.1330.30">
    <property type="match status" value="1"/>
</dbReference>
<feature type="domain" description="Ribosomal protein eL8/eL30/eS12/Gadd45" evidence="1">
    <location>
        <begin position="8"/>
        <end position="93"/>
    </location>
</feature>
<proteinExistence type="predicted"/>
<gene>
    <name evidence="2" type="ORF">BSOLF_0973</name>
</gene>
<dbReference type="InterPro" id="IPR004038">
    <property type="entry name" value="Ribosomal_eL8/eL30/eS12/Gad45"/>
</dbReference>
<dbReference type="GO" id="GO:0005840">
    <property type="term" value="C:ribosome"/>
    <property type="evidence" value="ECO:0007669"/>
    <property type="project" value="UniProtKB-KW"/>
</dbReference>
<dbReference type="AlphaFoldDB" id="A0A2R6Y049"/>
<protein>
    <submittedName>
        <fullName evidence="2">Ribosomal protein L7Ae family protein</fullName>
    </submittedName>
</protein>
<dbReference type="Proteomes" id="UP000244338">
    <property type="component" value="Unassembled WGS sequence"/>
</dbReference>
<dbReference type="InterPro" id="IPR029064">
    <property type="entry name" value="Ribosomal_eL30-like_sf"/>
</dbReference>
<reference evidence="3" key="1">
    <citation type="journal article" date="2018" name="Sci. Rep.">
        <title>Lignite coal burning seam in the remote Altai Mountains harbors a hydrogen-driven thermophilic microbial community.</title>
        <authorList>
            <person name="Kadnikov V.V."/>
            <person name="Mardanov A.V."/>
            <person name="Ivasenko D.A."/>
            <person name="Antsiferov D.V."/>
            <person name="Beletsky A.V."/>
            <person name="Karnachuk O.V."/>
            <person name="Ravin N.V."/>
        </authorList>
    </citation>
    <scope>NUCLEOTIDE SEQUENCE [LARGE SCALE GENOMIC DNA]</scope>
</reference>
<organism evidence="2 3">
    <name type="scientific">Candidatus Carbonibacillus altaicus</name>
    <dbReference type="NCBI Taxonomy" id="2163959"/>
    <lineage>
        <taxon>Bacteria</taxon>
        <taxon>Bacillati</taxon>
        <taxon>Bacillota</taxon>
        <taxon>Bacilli</taxon>
        <taxon>Bacillales</taxon>
        <taxon>Candidatus Carbonibacillus</taxon>
    </lineage>
</organism>
<evidence type="ECO:0000313" key="2">
    <source>
        <dbReference type="EMBL" id="PTQ56045.1"/>
    </source>
</evidence>
<dbReference type="Pfam" id="PF01248">
    <property type="entry name" value="Ribosomal_L7Ae"/>
    <property type="match status" value="1"/>
</dbReference>
<keyword evidence="2" id="KW-0687">Ribonucleoprotein</keyword>
<comment type="caution">
    <text evidence="2">The sequence shown here is derived from an EMBL/GenBank/DDBJ whole genome shotgun (WGS) entry which is preliminary data.</text>
</comment>
<evidence type="ECO:0000259" key="1">
    <source>
        <dbReference type="Pfam" id="PF01248"/>
    </source>
</evidence>
<keyword evidence="2" id="KW-0689">Ribosomal protein</keyword>
<evidence type="ECO:0000313" key="3">
    <source>
        <dbReference type="Proteomes" id="UP000244338"/>
    </source>
</evidence>
<sequence length="106" mass="11312">MPAERFFSTLGLAHRAGKIASGEDAVLEALRASRAHLVIVAGDASNRTKKIMQDKSRTYGVPLLVVAERTLLGWALGKSARAVLAVLDAGFADLLWRAGGEAVQKR</sequence>